<dbReference type="Proteomes" id="UP000663792">
    <property type="component" value="Unassembled WGS sequence"/>
</dbReference>
<reference evidence="2" key="1">
    <citation type="submission" date="2021-01" db="EMBL/GenBank/DDBJ databases">
        <title>YIM 132084 draft genome.</title>
        <authorList>
            <person name="An D."/>
        </authorList>
    </citation>
    <scope>NUCLEOTIDE SEQUENCE</scope>
    <source>
        <strain evidence="2">YIM 132084</strain>
    </source>
</reference>
<feature type="region of interest" description="Disordered" evidence="1">
    <location>
        <begin position="1"/>
        <end position="56"/>
    </location>
</feature>
<keyword evidence="3" id="KW-1185">Reference proteome</keyword>
<proteinExistence type="predicted"/>
<protein>
    <submittedName>
        <fullName evidence="2">Uncharacterized protein</fullName>
    </submittedName>
</protein>
<gene>
    <name evidence="2" type="ORF">JL106_04575</name>
</gene>
<evidence type="ECO:0000313" key="3">
    <source>
        <dbReference type="Proteomes" id="UP000663792"/>
    </source>
</evidence>
<accession>A0A939BY04</accession>
<sequence length="210" mass="21011">MTVGTVRSDPSPDGLDDPASAASARGPEVTGAWTITLDDRATFRRPGGPASGDGSDVSVDGLASFDVMVARFVAAPQVPTVLAELAGRSAAVPSVLHRPPRPGSAEPGVLVGMSYRTTLVEILGAVLDGLAADLAAAAHALGVDGPVTLRCEHPVAPVVAAVLAAMSGSTVRLDPARTGPRATGSGSEHAGLLRDMRVPLAELARVGGSS</sequence>
<evidence type="ECO:0000256" key="1">
    <source>
        <dbReference type="SAM" id="MobiDB-lite"/>
    </source>
</evidence>
<dbReference type="RefSeq" id="WP_205259516.1">
    <property type="nucleotide sequence ID" value="NZ_JAERWK010000006.1"/>
</dbReference>
<comment type="caution">
    <text evidence="2">The sequence shown here is derived from an EMBL/GenBank/DDBJ whole genome shotgun (WGS) entry which is preliminary data.</text>
</comment>
<organism evidence="2 3">
    <name type="scientific">Nakamurella leprariae</name>
    <dbReference type="NCBI Taxonomy" id="2803911"/>
    <lineage>
        <taxon>Bacteria</taxon>
        <taxon>Bacillati</taxon>
        <taxon>Actinomycetota</taxon>
        <taxon>Actinomycetes</taxon>
        <taxon>Nakamurellales</taxon>
        <taxon>Nakamurellaceae</taxon>
        <taxon>Nakamurella</taxon>
    </lineage>
</organism>
<dbReference type="AlphaFoldDB" id="A0A939BY04"/>
<name>A0A939BY04_9ACTN</name>
<evidence type="ECO:0000313" key="2">
    <source>
        <dbReference type="EMBL" id="MBM9466555.1"/>
    </source>
</evidence>
<dbReference type="EMBL" id="JAERWK010000006">
    <property type="protein sequence ID" value="MBM9466555.1"/>
    <property type="molecule type" value="Genomic_DNA"/>
</dbReference>